<proteinExistence type="predicted"/>
<dbReference type="Gene3D" id="3.40.50.620">
    <property type="entry name" value="HUPs"/>
    <property type="match status" value="1"/>
</dbReference>
<evidence type="ECO:0000256" key="2">
    <source>
        <dbReference type="ARBA" id="ARBA00023277"/>
    </source>
</evidence>
<dbReference type="GO" id="GO:0005829">
    <property type="term" value="C:cytosol"/>
    <property type="evidence" value="ECO:0007669"/>
    <property type="project" value="TreeGrafter"/>
</dbReference>
<evidence type="ECO:0000259" key="4">
    <source>
        <dbReference type="Pfam" id="PF01467"/>
    </source>
</evidence>
<dbReference type="Pfam" id="PF00294">
    <property type="entry name" value="PfkB"/>
    <property type="match status" value="1"/>
</dbReference>
<dbReference type="SUPFAM" id="SSF53613">
    <property type="entry name" value="Ribokinase-like"/>
    <property type="match status" value="1"/>
</dbReference>
<evidence type="ECO:0000259" key="3">
    <source>
        <dbReference type="Pfam" id="PF00294"/>
    </source>
</evidence>
<evidence type="ECO:0000313" key="5">
    <source>
        <dbReference type="EMBL" id="QGY39369.1"/>
    </source>
</evidence>
<dbReference type="GO" id="GO:0033785">
    <property type="term" value="F:heptose 7-phosphate kinase activity"/>
    <property type="evidence" value="ECO:0007669"/>
    <property type="project" value="TreeGrafter"/>
</dbReference>
<sequence length="508" mass="55894">MNVDDKILQLDSLAERLEQHRQHGQTVVLCHGCFDLLHIGHIRHFRQARELGDILVVTVSPDEFVDKRPGGPAFDQSLRTEALASLGYVDYVAVNKWPTAVELLNALKPNFYVKGSEFKEIGSDYTGKIEEERRVAEELGTELFFTEDIVFSSSNLINRFFSGQPEEVREYLQLFRKRYSKDDILGLIDDMAGLKVLVIGDTILDDYHYAEGLGKSNKDPVLALKHQSNDLFAGGVLAVANHVASFAGEVTLFSVLGDRDRYEEFIRDSLNPKVTARFVTQPDSPTVLKRRFIDSGSLNKLLEIYHIGEATLAEEPDASLLAMVEEVIGDHDLVIAADFGHGAVSDAMVELLAAKAPYLAVNTQANAGNRGFHTISRYPHADFACLAEHEIRLDYRDMISPLRPMMEDVAKRLDAGRVVVTRGDKGTLVHGGKNAFVACPAFVAKSVDRVGAGDALFSVAALAACRGADEEQIGFIGNIVGSQAVTVIGNQKAVDKRSVEKTITTFMK</sequence>
<organism evidence="5 6">
    <name type="scientific">Pseudodesulfovibrio cashew</name>
    <dbReference type="NCBI Taxonomy" id="2678688"/>
    <lineage>
        <taxon>Bacteria</taxon>
        <taxon>Pseudomonadati</taxon>
        <taxon>Thermodesulfobacteriota</taxon>
        <taxon>Desulfovibrionia</taxon>
        <taxon>Desulfovibrionales</taxon>
        <taxon>Desulfovibrionaceae</taxon>
    </lineage>
</organism>
<dbReference type="PANTHER" id="PTHR46969">
    <property type="entry name" value="BIFUNCTIONAL PROTEIN HLDE"/>
    <property type="match status" value="1"/>
</dbReference>
<keyword evidence="2" id="KW-0119">Carbohydrate metabolism</keyword>
<dbReference type="InterPro" id="IPR029056">
    <property type="entry name" value="Ribokinase-like"/>
</dbReference>
<evidence type="ECO:0000256" key="1">
    <source>
        <dbReference type="ARBA" id="ARBA00023268"/>
    </source>
</evidence>
<feature type="domain" description="Cytidyltransferase-like" evidence="4">
    <location>
        <begin position="30"/>
        <end position="121"/>
    </location>
</feature>
<keyword evidence="1" id="KW-0511">Multifunctional enzyme</keyword>
<evidence type="ECO:0000313" key="6">
    <source>
        <dbReference type="Proteomes" id="UP000428328"/>
    </source>
</evidence>
<feature type="domain" description="Carbohydrate kinase PfkB" evidence="3">
    <location>
        <begin position="195"/>
        <end position="495"/>
    </location>
</feature>
<reference evidence="5 6" key="1">
    <citation type="submission" date="2019-11" db="EMBL/GenBank/DDBJ databases">
        <authorList>
            <person name="Zheng R.K."/>
            <person name="Sun C.M."/>
        </authorList>
    </citation>
    <scope>NUCLEOTIDE SEQUENCE [LARGE SCALE GENOMIC DNA]</scope>
    <source>
        <strain evidence="5 6">SRB007</strain>
    </source>
</reference>
<dbReference type="KEGG" id="psel:GM415_04280"/>
<dbReference type="Gene3D" id="3.40.1190.20">
    <property type="match status" value="1"/>
</dbReference>
<dbReference type="AlphaFoldDB" id="A0A6I6JDX1"/>
<gene>
    <name evidence="5" type="ORF">GM415_04280</name>
</gene>
<dbReference type="Pfam" id="PF01467">
    <property type="entry name" value="CTP_transf_like"/>
    <property type="match status" value="1"/>
</dbReference>
<dbReference type="RefSeq" id="WP_158946595.1">
    <property type="nucleotide sequence ID" value="NZ_CP046400.1"/>
</dbReference>
<keyword evidence="6" id="KW-1185">Reference proteome</keyword>
<dbReference type="InterPro" id="IPR014729">
    <property type="entry name" value="Rossmann-like_a/b/a_fold"/>
</dbReference>
<name>A0A6I6JDX1_9BACT</name>
<dbReference type="Proteomes" id="UP000428328">
    <property type="component" value="Chromosome"/>
</dbReference>
<keyword evidence="5" id="KW-0548">Nucleotidyltransferase</keyword>
<dbReference type="GO" id="GO:0033786">
    <property type="term" value="F:heptose-1-phosphate adenylyltransferase activity"/>
    <property type="evidence" value="ECO:0007669"/>
    <property type="project" value="TreeGrafter"/>
</dbReference>
<accession>A0A6I6JDX1</accession>
<dbReference type="SUPFAM" id="SSF52374">
    <property type="entry name" value="Nucleotidylyl transferase"/>
    <property type="match status" value="1"/>
</dbReference>
<dbReference type="InterPro" id="IPR004821">
    <property type="entry name" value="Cyt_trans-like"/>
</dbReference>
<dbReference type="NCBIfam" id="TIGR00125">
    <property type="entry name" value="cyt_tran_rel"/>
    <property type="match status" value="1"/>
</dbReference>
<keyword evidence="5" id="KW-0808">Transferase</keyword>
<dbReference type="InterPro" id="IPR011611">
    <property type="entry name" value="PfkB_dom"/>
</dbReference>
<protein>
    <submittedName>
        <fullName evidence="5">Adenylyltransferase/cytidyltransferase family protein</fullName>
    </submittedName>
</protein>
<dbReference type="EMBL" id="CP046400">
    <property type="protein sequence ID" value="QGY39369.1"/>
    <property type="molecule type" value="Genomic_DNA"/>
</dbReference>
<dbReference type="PANTHER" id="PTHR46969:SF1">
    <property type="entry name" value="BIFUNCTIONAL PROTEIN HLDE"/>
    <property type="match status" value="1"/>
</dbReference>